<reference evidence="4 5" key="1">
    <citation type="submission" date="2020-08" db="EMBL/GenBank/DDBJ databases">
        <title>Sequencing the genomes of 1000 actinobacteria strains.</title>
        <authorList>
            <person name="Klenk H.-P."/>
        </authorList>
    </citation>
    <scope>NUCLEOTIDE SEQUENCE [LARGE SCALE GENOMIC DNA]</scope>
    <source>
        <strain evidence="4 5">DSM 43150</strain>
    </source>
</reference>
<comment type="caution">
    <text evidence="4">The sequence shown here is derived from an EMBL/GenBank/DDBJ whole genome shotgun (WGS) entry which is preliminary data.</text>
</comment>
<dbReference type="AlphaFoldDB" id="A0A7W7MFI2"/>
<dbReference type="PANTHER" id="PTHR37489:SF1">
    <property type="entry name" value="DUF3500 DOMAIN-CONTAINING PROTEIN"/>
    <property type="match status" value="1"/>
</dbReference>
<evidence type="ECO:0000313" key="6">
    <source>
        <dbReference type="Proteomes" id="UP000631312"/>
    </source>
</evidence>
<evidence type="ECO:0000313" key="3">
    <source>
        <dbReference type="EMBL" id="GIE37742.1"/>
    </source>
</evidence>
<dbReference type="Proteomes" id="UP000590511">
    <property type="component" value="Unassembled WGS sequence"/>
</dbReference>
<accession>A0A7W7MFI2</accession>
<sequence length="400" mass="41308">MTNEIKPRRWRGAATVAAAVALLGAGIATANAATTGKGADNAPKAAAPQDPTRGRPGLPGLVNAADAFLATLTDAQKTEVLLDFTEENATAWSNLPCAGTCRPGIELGSLSAEQLAAAQAVLKAAAGTGQGTGFDQLQDIVAADDLLAEDSSGSIGGGGTSPSGAPAPSGAPPGDGSGGGPALTYGSGYYYLAFLGTPSVDGTWQLDFGGHHLATHLTYTKGRATSASPFFLGVEPISYTDDSGATVEAMKAQKTAMTALTAGLTEKQLATATLDQSFGDVLVGPGEDGQFPETKVGIPVKSLKPAQKKLVLAAIRPWVANADDATTQQLLKIYERELDQTFVAISGGTALDTHGDYVRIDGPSVWVEFICQTGVVYNDQIHYHTVYRDHTRDYGGEFDF</sequence>
<evidence type="ECO:0000256" key="2">
    <source>
        <dbReference type="SAM" id="SignalP"/>
    </source>
</evidence>
<evidence type="ECO:0008006" key="7">
    <source>
        <dbReference type="Google" id="ProtNLM"/>
    </source>
</evidence>
<keyword evidence="2" id="KW-0732">Signal</keyword>
<organism evidence="4 5">
    <name type="scientific">Actinoplanes lobatus</name>
    <dbReference type="NCBI Taxonomy" id="113568"/>
    <lineage>
        <taxon>Bacteria</taxon>
        <taxon>Bacillati</taxon>
        <taxon>Actinomycetota</taxon>
        <taxon>Actinomycetes</taxon>
        <taxon>Micromonosporales</taxon>
        <taxon>Micromonosporaceae</taxon>
        <taxon>Actinoplanes</taxon>
    </lineage>
</organism>
<dbReference type="RefSeq" id="WP_229806618.1">
    <property type="nucleotide sequence ID" value="NZ_BOMP01000008.1"/>
</dbReference>
<reference evidence="3 6" key="2">
    <citation type="submission" date="2021-01" db="EMBL/GenBank/DDBJ databases">
        <title>Whole genome shotgun sequence of Actinoplanes lobatus NBRC 12513.</title>
        <authorList>
            <person name="Komaki H."/>
            <person name="Tamura T."/>
        </authorList>
    </citation>
    <scope>NUCLEOTIDE SEQUENCE [LARGE SCALE GENOMIC DNA]</scope>
    <source>
        <strain evidence="3 6">NBRC 12513</strain>
    </source>
</reference>
<feature type="chain" id="PRO_5031149725" description="DUF3500 domain-containing protein" evidence="2">
    <location>
        <begin position="33"/>
        <end position="400"/>
    </location>
</feature>
<evidence type="ECO:0000256" key="1">
    <source>
        <dbReference type="SAM" id="MobiDB-lite"/>
    </source>
</evidence>
<proteinExistence type="predicted"/>
<keyword evidence="6" id="KW-1185">Reference proteome</keyword>
<feature type="signal peptide" evidence="2">
    <location>
        <begin position="1"/>
        <end position="32"/>
    </location>
</feature>
<dbReference type="EMBL" id="JACHNC010000001">
    <property type="protein sequence ID" value="MBB4748354.1"/>
    <property type="molecule type" value="Genomic_DNA"/>
</dbReference>
<evidence type="ECO:0000313" key="5">
    <source>
        <dbReference type="Proteomes" id="UP000590511"/>
    </source>
</evidence>
<dbReference type="Pfam" id="PF12006">
    <property type="entry name" value="DUF3500"/>
    <property type="match status" value="1"/>
</dbReference>
<dbReference type="PANTHER" id="PTHR37489">
    <property type="entry name" value="DUF3500 DOMAIN-CONTAINING PROTEIN"/>
    <property type="match status" value="1"/>
</dbReference>
<name>A0A7W7MFI2_9ACTN</name>
<feature type="compositionally biased region" description="Low complexity" evidence="1">
    <location>
        <begin position="162"/>
        <end position="172"/>
    </location>
</feature>
<protein>
    <recommendedName>
        <fullName evidence="7">DUF3500 domain-containing protein</fullName>
    </recommendedName>
</protein>
<dbReference type="EMBL" id="BOMP01000008">
    <property type="protein sequence ID" value="GIE37742.1"/>
    <property type="molecule type" value="Genomic_DNA"/>
</dbReference>
<evidence type="ECO:0000313" key="4">
    <source>
        <dbReference type="EMBL" id="MBB4748354.1"/>
    </source>
</evidence>
<gene>
    <name evidence="3" type="ORF">Alo02nite_06400</name>
    <name evidence="4" type="ORF">BJ964_002515</name>
</gene>
<dbReference type="Proteomes" id="UP000631312">
    <property type="component" value="Unassembled WGS sequence"/>
</dbReference>
<feature type="region of interest" description="Disordered" evidence="1">
    <location>
        <begin position="34"/>
        <end position="57"/>
    </location>
</feature>
<feature type="region of interest" description="Disordered" evidence="1">
    <location>
        <begin position="151"/>
        <end position="179"/>
    </location>
</feature>
<dbReference type="InterPro" id="IPR021889">
    <property type="entry name" value="DUF3500"/>
</dbReference>